<proteinExistence type="predicted"/>
<name>A0A0E9Q1P8_ANGAN</name>
<sequence>MFFLYIYKQYYWYILVFFR</sequence>
<reference evidence="1" key="2">
    <citation type="journal article" date="2015" name="Fish Shellfish Immunol.">
        <title>Early steps in the European eel (Anguilla anguilla)-Vibrio vulnificus interaction in the gills: Role of the RtxA13 toxin.</title>
        <authorList>
            <person name="Callol A."/>
            <person name="Pajuelo D."/>
            <person name="Ebbesson L."/>
            <person name="Teles M."/>
            <person name="MacKenzie S."/>
            <person name="Amaro C."/>
        </authorList>
    </citation>
    <scope>NUCLEOTIDE SEQUENCE</scope>
</reference>
<organism evidence="1">
    <name type="scientific">Anguilla anguilla</name>
    <name type="common">European freshwater eel</name>
    <name type="synonym">Muraena anguilla</name>
    <dbReference type="NCBI Taxonomy" id="7936"/>
    <lineage>
        <taxon>Eukaryota</taxon>
        <taxon>Metazoa</taxon>
        <taxon>Chordata</taxon>
        <taxon>Craniata</taxon>
        <taxon>Vertebrata</taxon>
        <taxon>Euteleostomi</taxon>
        <taxon>Actinopterygii</taxon>
        <taxon>Neopterygii</taxon>
        <taxon>Teleostei</taxon>
        <taxon>Anguilliformes</taxon>
        <taxon>Anguillidae</taxon>
        <taxon>Anguilla</taxon>
    </lineage>
</organism>
<dbReference type="EMBL" id="GBXM01097888">
    <property type="protein sequence ID" value="JAH10689.1"/>
    <property type="molecule type" value="Transcribed_RNA"/>
</dbReference>
<accession>A0A0E9Q1P8</accession>
<reference evidence="1" key="1">
    <citation type="submission" date="2014-11" db="EMBL/GenBank/DDBJ databases">
        <authorList>
            <person name="Amaro Gonzalez C."/>
        </authorList>
    </citation>
    <scope>NUCLEOTIDE SEQUENCE</scope>
</reference>
<dbReference type="AlphaFoldDB" id="A0A0E9Q1P8"/>
<protein>
    <submittedName>
        <fullName evidence="1">Uncharacterized protein</fullName>
    </submittedName>
</protein>
<evidence type="ECO:0000313" key="1">
    <source>
        <dbReference type="EMBL" id="JAH10689.1"/>
    </source>
</evidence>